<organism evidence="1 2">
    <name type="scientific">Araneus ventricosus</name>
    <name type="common">Orbweaver spider</name>
    <name type="synonym">Epeira ventricosa</name>
    <dbReference type="NCBI Taxonomy" id="182803"/>
    <lineage>
        <taxon>Eukaryota</taxon>
        <taxon>Metazoa</taxon>
        <taxon>Ecdysozoa</taxon>
        <taxon>Arthropoda</taxon>
        <taxon>Chelicerata</taxon>
        <taxon>Arachnida</taxon>
        <taxon>Araneae</taxon>
        <taxon>Araneomorphae</taxon>
        <taxon>Entelegynae</taxon>
        <taxon>Araneoidea</taxon>
        <taxon>Araneidae</taxon>
        <taxon>Araneus</taxon>
    </lineage>
</organism>
<evidence type="ECO:0000313" key="1">
    <source>
        <dbReference type="EMBL" id="GBM70982.1"/>
    </source>
</evidence>
<dbReference type="Proteomes" id="UP000499080">
    <property type="component" value="Unassembled WGS sequence"/>
</dbReference>
<reference evidence="1 2" key="1">
    <citation type="journal article" date="2019" name="Sci. Rep.">
        <title>Orb-weaving spider Araneus ventricosus genome elucidates the spidroin gene catalogue.</title>
        <authorList>
            <person name="Kono N."/>
            <person name="Nakamura H."/>
            <person name="Ohtoshi R."/>
            <person name="Moran D.A.P."/>
            <person name="Shinohara A."/>
            <person name="Yoshida Y."/>
            <person name="Fujiwara M."/>
            <person name="Mori M."/>
            <person name="Tomita M."/>
            <person name="Arakawa K."/>
        </authorList>
    </citation>
    <scope>NUCLEOTIDE SEQUENCE [LARGE SCALE GENOMIC DNA]</scope>
</reference>
<name>A0A4Y2I0I2_ARAVE</name>
<dbReference type="EMBL" id="BGPR01104819">
    <property type="protein sequence ID" value="GBM70982.1"/>
    <property type="molecule type" value="Genomic_DNA"/>
</dbReference>
<dbReference type="AlphaFoldDB" id="A0A4Y2I0I2"/>
<keyword evidence="2" id="KW-1185">Reference proteome</keyword>
<comment type="caution">
    <text evidence="1">The sequence shown here is derived from an EMBL/GenBank/DDBJ whole genome shotgun (WGS) entry which is preliminary data.</text>
</comment>
<sequence length="45" mass="5298">MGKVKFQPKFAATKKVISLTDKRIQQKDRVIKKKKKDDEPKIKEV</sequence>
<protein>
    <submittedName>
        <fullName evidence="1">Uncharacterized protein</fullName>
    </submittedName>
</protein>
<evidence type="ECO:0000313" key="2">
    <source>
        <dbReference type="Proteomes" id="UP000499080"/>
    </source>
</evidence>
<accession>A0A4Y2I0I2</accession>
<gene>
    <name evidence="1" type="ORF">AVEN_168261_1</name>
</gene>
<proteinExistence type="predicted"/>
<feature type="non-terminal residue" evidence="1">
    <location>
        <position position="45"/>
    </location>
</feature>